<evidence type="ECO:0000313" key="2">
    <source>
        <dbReference type="Proteomes" id="UP000663836"/>
    </source>
</evidence>
<gene>
    <name evidence="1" type="ORF">JBS370_LOCUS30691</name>
</gene>
<sequence length="167" mass="19812">MLYKVSRKPLAKTLVLSLKNLNPSWTVSQITNFIQQAENHPSLKRHQLVTKWLHQQQEHSKKNKTIYLTSDLYGKFLVEEAASEIKKVFKPNNLSPIFQDDQDRKHRTTTIKETVDSLFDERIEPKIDDANLADIWLIENVWRTIKEKLRRQQFDNESELEKEVVQQ</sequence>
<protein>
    <submittedName>
        <fullName evidence="1">Uncharacterized protein</fullName>
    </submittedName>
</protein>
<dbReference type="InterPro" id="IPR036397">
    <property type="entry name" value="RNaseH_sf"/>
</dbReference>
<reference evidence="1" key="1">
    <citation type="submission" date="2021-02" db="EMBL/GenBank/DDBJ databases">
        <authorList>
            <person name="Nowell W R."/>
        </authorList>
    </citation>
    <scope>NUCLEOTIDE SEQUENCE</scope>
</reference>
<comment type="caution">
    <text evidence="1">The sequence shown here is derived from an EMBL/GenBank/DDBJ whole genome shotgun (WGS) entry which is preliminary data.</text>
</comment>
<dbReference type="Gene3D" id="3.30.420.10">
    <property type="entry name" value="Ribonuclease H-like superfamily/Ribonuclease H"/>
    <property type="match status" value="1"/>
</dbReference>
<proteinExistence type="predicted"/>
<dbReference type="EMBL" id="CAJOBD010007197">
    <property type="protein sequence ID" value="CAF4080756.1"/>
    <property type="molecule type" value="Genomic_DNA"/>
</dbReference>
<dbReference type="AlphaFoldDB" id="A0A819TNS5"/>
<organism evidence="1 2">
    <name type="scientific">Rotaria sordida</name>
    <dbReference type="NCBI Taxonomy" id="392033"/>
    <lineage>
        <taxon>Eukaryota</taxon>
        <taxon>Metazoa</taxon>
        <taxon>Spiralia</taxon>
        <taxon>Gnathifera</taxon>
        <taxon>Rotifera</taxon>
        <taxon>Eurotatoria</taxon>
        <taxon>Bdelloidea</taxon>
        <taxon>Philodinida</taxon>
        <taxon>Philodinidae</taxon>
        <taxon>Rotaria</taxon>
    </lineage>
</organism>
<dbReference type="GO" id="GO:0003676">
    <property type="term" value="F:nucleic acid binding"/>
    <property type="evidence" value="ECO:0007669"/>
    <property type="project" value="InterPro"/>
</dbReference>
<name>A0A819TNS5_9BILA</name>
<evidence type="ECO:0000313" key="1">
    <source>
        <dbReference type="EMBL" id="CAF4080756.1"/>
    </source>
</evidence>
<accession>A0A819TNS5</accession>
<dbReference type="Proteomes" id="UP000663836">
    <property type="component" value="Unassembled WGS sequence"/>
</dbReference>